<name>A0A0C9SRR4_PLICR</name>
<dbReference type="OrthoDB" id="10266508at2759"/>
<sequence length="91" mass="10243">MPHVSFDATPSIADFPSLISPYSLVVAPLESDPNPLVELRLPKSQLGDVARVRIAVSRGDLTHKIRVRRSIIWRNRCWVICVLVRMTVRGP</sequence>
<evidence type="ECO:0000313" key="1">
    <source>
        <dbReference type="EMBL" id="KII84957.1"/>
    </source>
</evidence>
<dbReference type="HOGENOM" id="CLU_2427953_0_0_1"/>
<reference evidence="1 2" key="1">
    <citation type="submission" date="2014-06" db="EMBL/GenBank/DDBJ databases">
        <title>Evolutionary Origins and Diversification of the Mycorrhizal Mutualists.</title>
        <authorList>
            <consortium name="DOE Joint Genome Institute"/>
            <consortium name="Mycorrhizal Genomics Consortium"/>
            <person name="Kohler A."/>
            <person name="Kuo A."/>
            <person name="Nagy L.G."/>
            <person name="Floudas D."/>
            <person name="Copeland A."/>
            <person name="Barry K.W."/>
            <person name="Cichocki N."/>
            <person name="Veneault-Fourrey C."/>
            <person name="LaButti K."/>
            <person name="Lindquist E.A."/>
            <person name="Lipzen A."/>
            <person name="Lundell T."/>
            <person name="Morin E."/>
            <person name="Murat C."/>
            <person name="Riley R."/>
            <person name="Ohm R."/>
            <person name="Sun H."/>
            <person name="Tunlid A."/>
            <person name="Henrissat B."/>
            <person name="Grigoriev I.V."/>
            <person name="Hibbett D.S."/>
            <person name="Martin F."/>
        </authorList>
    </citation>
    <scope>NUCLEOTIDE SEQUENCE [LARGE SCALE GENOMIC DNA]</scope>
    <source>
        <strain evidence="1 2">FD-325 SS-3</strain>
    </source>
</reference>
<protein>
    <submittedName>
        <fullName evidence="1">Unplaced genomic scaffold PLICRscaffold_16, whole genome shotgun sequence</fullName>
    </submittedName>
</protein>
<accession>A0A0C9SRR4</accession>
<evidence type="ECO:0000313" key="2">
    <source>
        <dbReference type="Proteomes" id="UP000053263"/>
    </source>
</evidence>
<dbReference type="EMBL" id="KN832569">
    <property type="protein sequence ID" value="KII84957.1"/>
    <property type="molecule type" value="Genomic_DNA"/>
</dbReference>
<gene>
    <name evidence="1" type="ORF">PLICRDRAFT_349043</name>
</gene>
<dbReference type="AlphaFoldDB" id="A0A0C9SRR4"/>
<proteinExistence type="predicted"/>
<organism evidence="1 2">
    <name type="scientific">Plicaturopsis crispa FD-325 SS-3</name>
    <dbReference type="NCBI Taxonomy" id="944288"/>
    <lineage>
        <taxon>Eukaryota</taxon>
        <taxon>Fungi</taxon>
        <taxon>Dikarya</taxon>
        <taxon>Basidiomycota</taxon>
        <taxon>Agaricomycotina</taxon>
        <taxon>Agaricomycetes</taxon>
        <taxon>Agaricomycetidae</taxon>
        <taxon>Amylocorticiales</taxon>
        <taxon>Amylocorticiaceae</taxon>
        <taxon>Plicatura</taxon>
        <taxon>Plicaturopsis crispa</taxon>
    </lineage>
</organism>
<keyword evidence="2" id="KW-1185">Reference proteome</keyword>
<dbReference type="Proteomes" id="UP000053263">
    <property type="component" value="Unassembled WGS sequence"/>
</dbReference>